<evidence type="ECO:0000256" key="1">
    <source>
        <dbReference type="SAM" id="MobiDB-lite"/>
    </source>
</evidence>
<dbReference type="GO" id="GO:0061504">
    <property type="term" value="P:cyclic threonylcarbamoyladenosine biosynthetic process"/>
    <property type="evidence" value="ECO:0007669"/>
    <property type="project" value="TreeGrafter"/>
</dbReference>
<dbReference type="OrthoDB" id="10265862at2759"/>
<evidence type="ECO:0000313" key="4">
    <source>
        <dbReference type="EMBL" id="PWN24176.1"/>
    </source>
</evidence>
<feature type="domain" description="THIF-type NAD/FAD binding fold" evidence="3">
    <location>
        <begin position="162"/>
        <end position="727"/>
    </location>
</feature>
<dbReference type="PANTHER" id="PTHR43267">
    <property type="entry name" value="TRNA THREONYLCARBAMOYLADENOSINE DEHYDRATASE"/>
    <property type="match status" value="1"/>
</dbReference>
<dbReference type="PANTHER" id="PTHR43267:SF2">
    <property type="entry name" value="TRNA THREONYLCARBAMOYLADENOSINE DEHYDRATASE 1-RELATED"/>
    <property type="match status" value="1"/>
</dbReference>
<keyword evidence="5" id="KW-1185">Reference proteome</keyword>
<dbReference type="Pfam" id="PF00899">
    <property type="entry name" value="ThiF"/>
    <property type="match status" value="1"/>
</dbReference>
<organism evidence="4 5">
    <name type="scientific">Pseudomicrostroma glucosiphilum</name>
    <dbReference type="NCBI Taxonomy" id="1684307"/>
    <lineage>
        <taxon>Eukaryota</taxon>
        <taxon>Fungi</taxon>
        <taxon>Dikarya</taxon>
        <taxon>Basidiomycota</taxon>
        <taxon>Ustilaginomycotina</taxon>
        <taxon>Exobasidiomycetes</taxon>
        <taxon>Microstromatales</taxon>
        <taxon>Microstromatales incertae sedis</taxon>
        <taxon>Pseudomicrostroma</taxon>
    </lineage>
</organism>
<feature type="compositionally biased region" description="Basic and acidic residues" evidence="1">
    <location>
        <begin position="609"/>
        <end position="642"/>
    </location>
</feature>
<feature type="compositionally biased region" description="Basic and acidic residues" evidence="1">
    <location>
        <begin position="351"/>
        <end position="361"/>
    </location>
</feature>
<feature type="compositionally biased region" description="Acidic residues" evidence="1">
    <location>
        <begin position="470"/>
        <end position="482"/>
    </location>
</feature>
<feature type="compositionally biased region" description="Low complexity" evidence="1">
    <location>
        <begin position="770"/>
        <end position="779"/>
    </location>
</feature>
<feature type="compositionally biased region" description="Polar residues" evidence="1">
    <location>
        <begin position="542"/>
        <end position="553"/>
    </location>
</feature>
<dbReference type="Proteomes" id="UP000245942">
    <property type="component" value="Unassembled WGS sequence"/>
</dbReference>
<dbReference type="AlphaFoldDB" id="A0A316UFZ9"/>
<protein>
    <recommendedName>
        <fullName evidence="3">THIF-type NAD/FAD binding fold domain-containing protein</fullName>
    </recommendedName>
</protein>
<feature type="compositionally biased region" description="Basic and acidic residues" evidence="1">
    <location>
        <begin position="62"/>
        <end position="79"/>
    </location>
</feature>
<dbReference type="RefSeq" id="XP_025351336.1">
    <property type="nucleotide sequence ID" value="XM_025491479.1"/>
</dbReference>
<feature type="region of interest" description="Disordered" evidence="1">
    <location>
        <begin position="767"/>
        <end position="796"/>
    </location>
</feature>
<dbReference type="CDD" id="cd00755">
    <property type="entry name" value="YgdL_like"/>
    <property type="match status" value="1"/>
</dbReference>
<dbReference type="GO" id="GO:0061503">
    <property type="term" value="F:tRNA threonylcarbamoyladenosine dehydratase"/>
    <property type="evidence" value="ECO:0007669"/>
    <property type="project" value="TreeGrafter"/>
</dbReference>
<reference evidence="4 5" key="1">
    <citation type="journal article" date="2018" name="Mol. Biol. Evol.">
        <title>Broad Genomic Sampling Reveals a Smut Pathogenic Ancestry of the Fungal Clade Ustilaginomycotina.</title>
        <authorList>
            <person name="Kijpornyongpan T."/>
            <person name="Mondo S.J."/>
            <person name="Barry K."/>
            <person name="Sandor L."/>
            <person name="Lee J."/>
            <person name="Lipzen A."/>
            <person name="Pangilinan J."/>
            <person name="LaButti K."/>
            <person name="Hainaut M."/>
            <person name="Henrissat B."/>
            <person name="Grigoriev I.V."/>
            <person name="Spatafora J.W."/>
            <person name="Aime M.C."/>
        </authorList>
    </citation>
    <scope>NUCLEOTIDE SEQUENCE [LARGE SCALE GENOMIC DNA]</scope>
    <source>
        <strain evidence="4 5">MCA 4718</strain>
    </source>
</reference>
<dbReference type="SUPFAM" id="SSF69572">
    <property type="entry name" value="Activating enzymes of the ubiquitin-like proteins"/>
    <property type="match status" value="1"/>
</dbReference>
<gene>
    <name evidence="4" type="ORF">BCV69DRAFT_280070</name>
</gene>
<feature type="region of interest" description="Disordered" evidence="1">
    <location>
        <begin position="62"/>
        <end position="121"/>
    </location>
</feature>
<evidence type="ECO:0000259" key="3">
    <source>
        <dbReference type="Pfam" id="PF00899"/>
    </source>
</evidence>
<dbReference type="GO" id="GO:0008641">
    <property type="term" value="F:ubiquitin-like modifier activating enzyme activity"/>
    <property type="evidence" value="ECO:0007669"/>
    <property type="project" value="InterPro"/>
</dbReference>
<dbReference type="InterPro" id="IPR000594">
    <property type="entry name" value="ThiF_NAD_FAD-bd"/>
</dbReference>
<evidence type="ECO:0000313" key="5">
    <source>
        <dbReference type="Proteomes" id="UP000245942"/>
    </source>
</evidence>
<feature type="region of interest" description="Disordered" evidence="1">
    <location>
        <begin position="340"/>
        <end position="643"/>
    </location>
</feature>
<dbReference type="GO" id="GO:0005741">
    <property type="term" value="C:mitochondrial outer membrane"/>
    <property type="evidence" value="ECO:0007669"/>
    <property type="project" value="TreeGrafter"/>
</dbReference>
<dbReference type="EMBL" id="KZ819321">
    <property type="protein sequence ID" value="PWN24176.1"/>
    <property type="molecule type" value="Genomic_DNA"/>
</dbReference>
<name>A0A316UFZ9_9BASI</name>
<feature type="compositionally biased region" description="Low complexity" evidence="1">
    <location>
        <begin position="786"/>
        <end position="795"/>
    </location>
</feature>
<dbReference type="InterPro" id="IPR035985">
    <property type="entry name" value="Ubiquitin-activating_enz"/>
</dbReference>
<keyword evidence="2" id="KW-0812">Transmembrane</keyword>
<dbReference type="Gene3D" id="3.40.50.720">
    <property type="entry name" value="NAD(P)-binding Rossmann-like Domain"/>
    <property type="match status" value="1"/>
</dbReference>
<dbReference type="STRING" id="1684307.A0A316UFZ9"/>
<feature type="transmembrane region" description="Helical" evidence="2">
    <location>
        <begin position="31"/>
        <end position="49"/>
    </location>
</feature>
<proteinExistence type="predicted"/>
<sequence length="898" mass="97349">MPTPSSSAPSSSSQSWTSSLLTLPTTQQGRLIITSLASITLTAASIFSYQAAVRLQRRRDLAKRVDKATHRDRDAEKRLLARQTAEDLDDGKEPVDGGTPRYLEHLTHLAPGKPGSSVAGFRGSRLRRQASYQSNTSSHSIKPTLQPLPSTYDDSLIREQLSRNYSFLGDEAMAKLREAFVVVVGLGGVGSHVALSLIRSGIGHVRLIDFDQVSLSSLNRHAVASLEDVGRPKVTICQEHFAGISPWVHIQAWVDVFNESDAPRLFSPFRLPASSSSGGAAREIPVTYVIDCIDNLSTKVGLLAYCHENNIKVFSSMGAGAKCDPTRICIGDLSATEEDPLAKSVRRRLRERGIPKIDEAKQAGPSSETNDGKQGGKGAVKQQKTKANKKAGASQAKDKTLQRESSLEKEKTKAPVKPSEIPFRPAPTPSPISIPDRRSFSGKRLSRASSASSFGSGGGAFYTPEGTPKDEEEMYTLDDESPDDRAGEGQSGIAPSLKLPEVAVDDSSEMDQTVVPLQSPTPEPSRPAAFSSPLLLRPANQHRASSGLQSLSASPMEENGRGQSEGFPGLTPQEGAEEEARVPAVEEGETDGEGKGIAANATSLAVPDKASEEAIQAEHEERQEEQAKRAKELEKAQDHEANRVLQATVVPDSPLAPSNPRYLIPCIFSTEKPPAQLLPLPEAEFQKEGGVEMLRALEDGNEWRVRVLPVLGPLPAIFGLSIASWIICDIAGGKGVGGVELMQPMESRVRKKAFDKIQRELENLERLYPSSSASTSGPSNKPQPPSSVTSSSAISNRPGRGSPFLLDDVLYLVHEVFHSRSIVPPHATISSHNGLLVRWDSTLPLGYGNVALLTKEEGKRHANEVLKRGRSPVEVWGEEAADVWRRRMEEERWYARLR</sequence>
<dbReference type="GeneID" id="37013213"/>
<keyword evidence="2" id="KW-1133">Transmembrane helix</keyword>
<accession>A0A316UFZ9</accession>
<evidence type="ECO:0000256" key="2">
    <source>
        <dbReference type="SAM" id="Phobius"/>
    </source>
</evidence>
<feature type="transmembrane region" description="Helical" evidence="2">
    <location>
        <begin position="179"/>
        <end position="198"/>
    </location>
</feature>
<feature type="compositionally biased region" description="Basic and acidic residues" evidence="1">
    <location>
        <begin position="396"/>
        <end position="413"/>
    </location>
</feature>
<dbReference type="InterPro" id="IPR045886">
    <property type="entry name" value="ThiF/MoeB/HesA"/>
</dbReference>
<keyword evidence="2" id="KW-0472">Membrane</keyword>